<dbReference type="EMBL" id="JAGQHS010000003">
    <property type="protein sequence ID" value="MCA9754414.1"/>
    <property type="molecule type" value="Genomic_DNA"/>
</dbReference>
<evidence type="ECO:0000256" key="3">
    <source>
        <dbReference type="ARBA" id="ARBA00022670"/>
    </source>
</evidence>
<comment type="cofactor">
    <cofactor evidence="6">
        <name>Co(2+)</name>
        <dbReference type="ChEBI" id="CHEBI:48828"/>
    </cofactor>
    <cofactor evidence="6">
        <name>Zn(2+)</name>
        <dbReference type="ChEBI" id="CHEBI:29105"/>
    </cofactor>
    <cofactor evidence="6">
        <name>Mn(2+)</name>
        <dbReference type="ChEBI" id="CHEBI:29035"/>
    </cofactor>
    <cofactor evidence="6">
        <name>Fe(2+)</name>
        <dbReference type="ChEBI" id="CHEBI:29033"/>
    </cofactor>
    <text evidence="6">Binds 2 divalent metal cations per subunit. Has a high-affinity and a low affinity metal-binding site. The true nature of the physiological cofactor is under debate. The enzyme is active with cobalt, zinc, manganese or divalent iron ions. Most likely, methionine aminopeptidases function as mononuclear Fe(2+)-metalloproteases under physiological conditions, and the catalytically relevant metal-binding site has been assigned to the histidine-containing high-affinity site.</text>
</comment>
<dbReference type="InterPro" id="IPR001714">
    <property type="entry name" value="Pept_M24_MAP"/>
</dbReference>
<reference evidence="9" key="2">
    <citation type="journal article" date="2021" name="Microbiome">
        <title>Successional dynamics and alternative stable states in a saline activated sludge microbial community over 9 years.</title>
        <authorList>
            <person name="Wang Y."/>
            <person name="Ye J."/>
            <person name="Ju F."/>
            <person name="Liu L."/>
            <person name="Boyd J.A."/>
            <person name="Deng Y."/>
            <person name="Parks D.H."/>
            <person name="Jiang X."/>
            <person name="Yin X."/>
            <person name="Woodcroft B.J."/>
            <person name="Tyson G.W."/>
            <person name="Hugenholtz P."/>
            <person name="Polz M.F."/>
            <person name="Zhang T."/>
        </authorList>
    </citation>
    <scope>NUCLEOTIDE SEQUENCE</scope>
    <source>
        <strain evidence="9">HKST-UBA02</strain>
    </source>
</reference>
<dbReference type="GO" id="GO:0046872">
    <property type="term" value="F:metal ion binding"/>
    <property type="evidence" value="ECO:0007669"/>
    <property type="project" value="UniProtKB-UniRule"/>
</dbReference>
<evidence type="ECO:0000313" key="10">
    <source>
        <dbReference type="Proteomes" id="UP000739538"/>
    </source>
</evidence>
<name>A0A956SCH3_UNCEI</name>
<comment type="function">
    <text evidence="1 6">Removes the N-terminal methionine from nascent proteins. The N-terminal methionine is often cleaved when the second residue in the primary sequence is small and uncharged (Met-Ala-, Cys, Gly, Pro, Ser, Thr, or Val). Requires deformylation of the N(alpha)-formylated initiator methionine before it can be hydrolyzed.</text>
</comment>
<keyword evidence="4 6" id="KW-0479">Metal-binding</keyword>
<dbReference type="Proteomes" id="UP000739538">
    <property type="component" value="Unassembled WGS sequence"/>
</dbReference>
<dbReference type="Pfam" id="PF00557">
    <property type="entry name" value="Peptidase_M24"/>
    <property type="match status" value="1"/>
</dbReference>
<feature type="binding site" evidence="6">
    <location>
        <position position="238"/>
    </location>
    <ligand>
        <name>a divalent metal cation</name>
        <dbReference type="ChEBI" id="CHEBI:60240"/>
        <label>1</label>
    </ligand>
</feature>
<protein>
    <recommendedName>
        <fullName evidence="6 7">Methionine aminopeptidase</fullName>
        <shortName evidence="6">MAP</shortName>
        <shortName evidence="6">MetAP</shortName>
        <ecNumber evidence="6 7">3.4.11.18</ecNumber>
    </recommendedName>
    <alternativeName>
        <fullName evidence="6">Peptidase M</fullName>
    </alternativeName>
</protein>
<dbReference type="NCBIfam" id="TIGR00500">
    <property type="entry name" value="met_pdase_I"/>
    <property type="match status" value="1"/>
</dbReference>
<evidence type="ECO:0000256" key="6">
    <source>
        <dbReference type="HAMAP-Rule" id="MF_01974"/>
    </source>
</evidence>
<gene>
    <name evidence="6 9" type="primary">map</name>
    <name evidence="9" type="ORF">KDA27_01325</name>
</gene>
<feature type="binding site" evidence="6">
    <location>
        <position position="174"/>
    </location>
    <ligand>
        <name>a divalent metal cation</name>
        <dbReference type="ChEBI" id="CHEBI:60240"/>
        <label>2</label>
        <note>catalytic</note>
    </ligand>
</feature>
<keyword evidence="5 6" id="KW-0378">Hydrolase</keyword>
<feature type="binding site" evidence="6">
    <location>
        <position position="207"/>
    </location>
    <ligand>
        <name>a divalent metal cation</name>
        <dbReference type="ChEBI" id="CHEBI:60240"/>
        <label>2</label>
        <note>catalytic</note>
    </ligand>
</feature>
<dbReference type="CDD" id="cd01086">
    <property type="entry name" value="MetAP1"/>
    <property type="match status" value="1"/>
</dbReference>
<feature type="binding site" evidence="6">
    <location>
        <position position="181"/>
    </location>
    <ligand>
        <name>substrate</name>
    </ligand>
</feature>
<dbReference type="AlphaFoldDB" id="A0A956SCH3"/>
<feature type="binding site" evidence="6">
    <location>
        <position position="111"/>
    </location>
    <ligand>
        <name>a divalent metal cation</name>
        <dbReference type="ChEBI" id="CHEBI:60240"/>
        <label>2</label>
        <note>catalytic</note>
    </ligand>
</feature>
<feature type="domain" description="Peptidase M24" evidence="8">
    <location>
        <begin position="17"/>
        <end position="245"/>
    </location>
</feature>
<accession>A0A956SCH3</accession>
<organism evidence="9 10">
    <name type="scientific">Eiseniibacteriota bacterium</name>
    <dbReference type="NCBI Taxonomy" id="2212470"/>
    <lineage>
        <taxon>Bacteria</taxon>
        <taxon>Candidatus Eiseniibacteriota</taxon>
    </lineage>
</organism>
<comment type="subunit">
    <text evidence="6">Monomer.</text>
</comment>
<proteinExistence type="inferred from homology"/>
<dbReference type="Gene3D" id="3.90.230.10">
    <property type="entry name" value="Creatinase/methionine aminopeptidase superfamily"/>
    <property type="match status" value="1"/>
</dbReference>
<dbReference type="InterPro" id="IPR002467">
    <property type="entry name" value="Pept_M24A_MAP1"/>
</dbReference>
<evidence type="ECO:0000256" key="4">
    <source>
        <dbReference type="ARBA" id="ARBA00022723"/>
    </source>
</evidence>
<feature type="binding site" evidence="6">
    <location>
        <position position="111"/>
    </location>
    <ligand>
        <name>a divalent metal cation</name>
        <dbReference type="ChEBI" id="CHEBI:60240"/>
        <label>1</label>
    </ligand>
</feature>
<comment type="similarity">
    <text evidence="6">Belongs to the peptidase M24A family. Methionine aminopeptidase type 1 subfamily.</text>
</comment>
<feature type="binding site" evidence="6">
    <location>
        <position position="83"/>
    </location>
    <ligand>
        <name>substrate</name>
    </ligand>
</feature>
<feature type="binding site" evidence="6">
    <location>
        <position position="100"/>
    </location>
    <ligand>
        <name>a divalent metal cation</name>
        <dbReference type="ChEBI" id="CHEBI:60240"/>
        <label>1</label>
    </ligand>
</feature>
<sequence length="269" mass="29490">MRVRNRKIELKSPADIEAMRVVCQLAADTLCKVDGILRPGITTEEINAFVHEDTLAKGAVPAPLNYRGFPKSTCTSINEVVCHGIPGSRAVEPGDIINVDITHIFDGYYGDTSATFYIGEPNDEAKHVVEVCRRSLELGMAQVRDGARLGDIGAAIQEFVEGHGCSVVRDFVGHGIGRKFHMEPMVSHVGKFGNGPKLKTGMIFTIEPMINLGKADVEILDDGWTAVTTDRSLSAQFEHTIVVTDTGCEILTERNRPLLQSERYPDYFG</sequence>
<evidence type="ECO:0000256" key="5">
    <source>
        <dbReference type="ARBA" id="ARBA00022801"/>
    </source>
</evidence>
<reference evidence="9" key="1">
    <citation type="submission" date="2020-04" db="EMBL/GenBank/DDBJ databases">
        <authorList>
            <person name="Zhang T."/>
        </authorList>
    </citation>
    <scope>NUCLEOTIDE SEQUENCE</scope>
    <source>
        <strain evidence="9">HKST-UBA02</strain>
    </source>
</reference>
<dbReference type="GO" id="GO:0006508">
    <property type="term" value="P:proteolysis"/>
    <property type="evidence" value="ECO:0007669"/>
    <property type="project" value="UniProtKB-KW"/>
</dbReference>
<dbReference type="InterPro" id="IPR000994">
    <property type="entry name" value="Pept_M24"/>
</dbReference>
<evidence type="ECO:0000256" key="7">
    <source>
        <dbReference type="RuleBase" id="RU003653"/>
    </source>
</evidence>
<keyword evidence="3 6" id="KW-0645">Protease</keyword>
<feature type="binding site" evidence="6">
    <location>
        <position position="238"/>
    </location>
    <ligand>
        <name>a divalent metal cation</name>
        <dbReference type="ChEBI" id="CHEBI:60240"/>
        <label>2</label>
        <note>catalytic</note>
    </ligand>
</feature>
<comment type="catalytic activity">
    <reaction evidence="6 7">
        <text>Release of N-terminal amino acids, preferentially methionine, from peptides and arylamides.</text>
        <dbReference type="EC" id="3.4.11.18"/>
    </reaction>
</comment>
<dbReference type="HAMAP" id="MF_01974">
    <property type="entry name" value="MetAP_1"/>
    <property type="match status" value="1"/>
</dbReference>
<dbReference type="GO" id="GO:0004239">
    <property type="term" value="F:initiator methionyl aminopeptidase activity"/>
    <property type="evidence" value="ECO:0007669"/>
    <property type="project" value="UniProtKB-UniRule"/>
</dbReference>
<evidence type="ECO:0000256" key="2">
    <source>
        <dbReference type="ARBA" id="ARBA00022438"/>
    </source>
</evidence>
<comment type="caution">
    <text evidence="9">The sequence shown here is derived from an EMBL/GenBank/DDBJ whole genome shotgun (WGS) entry which is preliminary data.</text>
</comment>
<keyword evidence="2 6" id="KW-0031">Aminopeptidase</keyword>
<dbReference type="EC" id="3.4.11.18" evidence="6 7"/>
<dbReference type="SUPFAM" id="SSF55920">
    <property type="entry name" value="Creatinase/aminopeptidase"/>
    <property type="match status" value="1"/>
</dbReference>
<dbReference type="PANTHER" id="PTHR43330">
    <property type="entry name" value="METHIONINE AMINOPEPTIDASE"/>
    <property type="match status" value="1"/>
</dbReference>
<dbReference type="PRINTS" id="PR00599">
    <property type="entry name" value="MAPEPTIDASE"/>
</dbReference>
<dbReference type="PANTHER" id="PTHR43330:SF8">
    <property type="entry name" value="METHIONINE AMINOPEPTIDASE 1D, MITOCHONDRIAL"/>
    <property type="match status" value="1"/>
</dbReference>
<dbReference type="PROSITE" id="PS00680">
    <property type="entry name" value="MAP_1"/>
    <property type="match status" value="1"/>
</dbReference>
<evidence type="ECO:0000259" key="8">
    <source>
        <dbReference type="Pfam" id="PF00557"/>
    </source>
</evidence>
<dbReference type="InterPro" id="IPR036005">
    <property type="entry name" value="Creatinase/aminopeptidase-like"/>
</dbReference>
<evidence type="ECO:0000313" key="9">
    <source>
        <dbReference type="EMBL" id="MCA9754414.1"/>
    </source>
</evidence>
<dbReference type="GO" id="GO:0070006">
    <property type="term" value="F:metalloaminopeptidase activity"/>
    <property type="evidence" value="ECO:0007669"/>
    <property type="project" value="UniProtKB-UniRule"/>
</dbReference>
<evidence type="ECO:0000256" key="1">
    <source>
        <dbReference type="ARBA" id="ARBA00002521"/>
    </source>
</evidence>